<dbReference type="RefSeq" id="WP_188892585.1">
    <property type="nucleotide sequence ID" value="NZ_BMHY01000017.1"/>
</dbReference>
<sequence>MLKKITSLCTTLCLSIALILPVSAPVSASGTLSPDTIVTKENVNQVVEYLGLDPRDLKKANASDESVTVTVGELQQVINQLKQAPKEVTSTENLNVIAPLASSDFCTGLKMLYYTTNLGGSFELSYEVAANYSWNKFTSVNNATVSVIDNDDNLLTTFTISSREVGAKVISSGAKVELTAKVKVDSWLSVGNVGIIKVMTTSVNTSKEWNTTQAGIPMCV</sequence>
<reference evidence="2 3" key="1">
    <citation type="journal article" date="2014" name="Int. J. Syst. Evol. Microbiol.">
        <title>Complete genome sequence of Corynebacterium casei LMG S-19264T (=DSM 44701T), isolated from a smear-ripened cheese.</title>
        <authorList>
            <consortium name="US DOE Joint Genome Institute (JGI-PGF)"/>
            <person name="Walter F."/>
            <person name="Albersmeier A."/>
            <person name="Kalinowski J."/>
            <person name="Ruckert C."/>
        </authorList>
    </citation>
    <scope>NUCLEOTIDE SEQUENCE [LARGE SCALE GENOMIC DNA]</scope>
    <source>
        <strain evidence="2 3">CGMCC 1.15286</strain>
    </source>
</reference>
<evidence type="ECO:0000313" key="3">
    <source>
        <dbReference type="Proteomes" id="UP000600247"/>
    </source>
</evidence>
<dbReference type="AlphaFoldDB" id="A0A917HQM8"/>
<proteinExistence type="predicted"/>
<keyword evidence="3" id="KW-1185">Reference proteome</keyword>
<gene>
    <name evidence="2" type="ORF">GCM10010918_51800</name>
</gene>
<name>A0A917HQM8_9BACL</name>
<organism evidence="2 3">
    <name type="scientific">Paenibacillus radicis</name>
    <name type="common">ex Gao et al. 2016</name>
    <dbReference type="NCBI Taxonomy" id="1737354"/>
    <lineage>
        <taxon>Bacteria</taxon>
        <taxon>Bacillati</taxon>
        <taxon>Bacillota</taxon>
        <taxon>Bacilli</taxon>
        <taxon>Bacillales</taxon>
        <taxon>Paenibacillaceae</taxon>
        <taxon>Paenibacillus</taxon>
    </lineage>
</organism>
<protein>
    <submittedName>
        <fullName evidence="2">Uncharacterized protein</fullName>
    </submittedName>
</protein>
<dbReference type="EMBL" id="BMHY01000017">
    <property type="protein sequence ID" value="GGG87154.1"/>
    <property type="molecule type" value="Genomic_DNA"/>
</dbReference>
<accession>A0A917HQM8</accession>
<dbReference type="Proteomes" id="UP000600247">
    <property type="component" value="Unassembled WGS sequence"/>
</dbReference>
<feature type="signal peptide" evidence="1">
    <location>
        <begin position="1"/>
        <end position="28"/>
    </location>
</feature>
<feature type="chain" id="PRO_5036885309" evidence="1">
    <location>
        <begin position="29"/>
        <end position="220"/>
    </location>
</feature>
<keyword evidence="1" id="KW-0732">Signal</keyword>
<comment type="caution">
    <text evidence="2">The sequence shown here is derived from an EMBL/GenBank/DDBJ whole genome shotgun (WGS) entry which is preliminary data.</text>
</comment>
<evidence type="ECO:0000313" key="2">
    <source>
        <dbReference type="EMBL" id="GGG87154.1"/>
    </source>
</evidence>
<evidence type="ECO:0000256" key="1">
    <source>
        <dbReference type="SAM" id="SignalP"/>
    </source>
</evidence>